<dbReference type="Pfam" id="PF12844">
    <property type="entry name" value="HTH_19"/>
    <property type="match status" value="1"/>
</dbReference>
<dbReference type="CDD" id="cd00093">
    <property type="entry name" value="HTH_XRE"/>
    <property type="match status" value="1"/>
</dbReference>
<organism evidence="3 4">
    <name type="scientific">Faucicola atlantae</name>
    <dbReference type="NCBI Taxonomy" id="34059"/>
    <lineage>
        <taxon>Bacteria</taxon>
        <taxon>Pseudomonadati</taxon>
        <taxon>Pseudomonadota</taxon>
        <taxon>Gammaproteobacteria</taxon>
        <taxon>Moraxellales</taxon>
        <taxon>Moraxellaceae</taxon>
        <taxon>Faucicola</taxon>
    </lineage>
</organism>
<evidence type="ECO:0000256" key="1">
    <source>
        <dbReference type="ARBA" id="ARBA00023125"/>
    </source>
</evidence>
<dbReference type="GO" id="GO:0003677">
    <property type="term" value="F:DNA binding"/>
    <property type="evidence" value="ECO:0007669"/>
    <property type="project" value="UniProtKB-KW"/>
</dbReference>
<dbReference type="InterPro" id="IPR001387">
    <property type="entry name" value="Cro/C1-type_HTH"/>
</dbReference>
<accession>A0A378QL51</accession>
<dbReference type="Proteomes" id="UP000255193">
    <property type="component" value="Unassembled WGS sequence"/>
</dbReference>
<dbReference type="PROSITE" id="PS50943">
    <property type="entry name" value="HTH_CROC1"/>
    <property type="match status" value="1"/>
</dbReference>
<dbReference type="RefSeq" id="WP_067059557.1">
    <property type="nucleotide sequence ID" value="NZ_MXAO01000035.1"/>
</dbReference>
<dbReference type="InterPro" id="IPR010982">
    <property type="entry name" value="Lambda_DNA-bd_dom_sf"/>
</dbReference>
<proteinExistence type="predicted"/>
<feature type="domain" description="HTH cro/C1-type" evidence="2">
    <location>
        <begin position="9"/>
        <end position="63"/>
    </location>
</feature>
<keyword evidence="1" id="KW-0238">DNA-binding</keyword>
<reference evidence="3 4" key="1">
    <citation type="submission" date="2018-06" db="EMBL/GenBank/DDBJ databases">
        <authorList>
            <consortium name="Pathogen Informatics"/>
            <person name="Doyle S."/>
        </authorList>
    </citation>
    <scope>NUCLEOTIDE SEQUENCE [LARGE SCALE GENOMIC DNA]</scope>
    <source>
        <strain evidence="3 4">NCTC11091</strain>
    </source>
</reference>
<dbReference type="SUPFAM" id="SSF47413">
    <property type="entry name" value="lambda repressor-like DNA-binding domains"/>
    <property type="match status" value="1"/>
</dbReference>
<dbReference type="Gene3D" id="1.10.260.40">
    <property type="entry name" value="lambda repressor-like DNA-binding domains"/>
    <property type="match status" value="1"/>
</dbReference>
<evidence type="ECO:0000313" key="3">
    <source>
        <dbReference type="EMBL" id="STZ01627.1"/>
    </source>
</evidence>
<evidence type="ECO:0000313" key="4">
    <source>
        <dbReference type="Proteomes" id="UP000255193"/>
    </source>
</evidence>
<dbReference type="AlphaFoldDB" id="A0A378QL51"/>
<dbReference type="PANTHER" id="PTHR46558">
    <property type="entry name" value="TRACRIPTIONAL REGULATORY PROTEIN-RELATED-RELATED"/>
    <property type="match status" value="1"/>
</dbReference>
<protein>
    <submittedName>
        <fullName evidence="3">HTH-type transcriptional regulator immR</fullName>
    </submittedName>
</protein>
<sequence length="103" mass="11953">MENIFKERLRAMREIRGLTQSQLAEKVGIPSTSISHLELGSRKPSFDNLRRLAKFFDISTDYLIGNVDSIDDYAPDALYRDINSLNQTDRDMIENMIKLMKQK</sequence>
<dbReference type="PANTHER" id="PTHR46558:SF11">
    <property type="entry name" value="HTH-TYPE TRANSCRIPTIONAL REGULATOR XRE"/>
    <property type="match status" value="1"/>
</dbReference>
<dbReference type="EMBL" id="UGQA01000005">
    <property type="protein sequence ID" value="STZ01627.1"/>
    <property type="molecule type" value="Genomic_DNA"/>
</dbReference>
<dbReference type="SMART" id="SM00530">
    <property type="entry name" value="HTH_XRE"/>
    <property type="match status" value="1"/>
</dbReference>
<evidence type="ECO:0000259" key="2">
    <source>
        <dbReference type="PROSITE" id="PS50943"/>
    </source>
</evidence>
<name>A0A378QL51_9GAMM</name>
<gene>
    <name evidence="3" type="primary">immR</name>
    <name evidence="3" type="ORF">NCTC11091_02099</name>
</gene>